<feature type="domain" description="Nucleoside transporter/FeoB GTPase Gate" evidence="2">
    <location>
        <begin position="276"/>
        <end position="379"/>
    </location>
</feature>
<dbReference type="PANTHER" id="PTHR35793">
    <property type="entry name" value="INNER MEMBRANE PROTEIN YJIG"/>
    <property type="match status" value="1"/>
</dbReference>
<name>A0A840MRE0_9PROT</name>
<organism evidence="3 4">
    <name type="scientific">Chitinivorax tropicus</name>
    <dbReference type="NCBI Taxonomy" id="714531"/>
    <lineage>
        <taxon>Bacteria</taxon>
        <taxon>Pseudomonadati</taxon>
        <taxon>Pseudomonadota</taxon>
        <taxon>Betaproteobacteria</taxon>
        <taxon>Chitinivorax</taxon>
    </lineage>
</organism>
<feature type="transmembrane region" description="Helical" evidence="1">
    <location>
        <begin position="140"/>
        <end position="160"/>
    </location>
</feature>
<keyword evidence="1" id="KW-0472">Membrane</keyword>
<keyword evidence="1" id="KW-0812">Transmembrane</keyword>
<feature type="transmembrane region" description="Helical" evidence="1">
    <location>
        <begin position="235"/>
        <end position="255"/>
    </location>
</feature>
<keyword evidence="1" id="KW-1133">Transmembrane helix</keyword>
<sequence length="409" mass="43384">MLNILWASFIVLAFMAACVQAFLLGHTDIFGQLTKAMFDSAKNGFEIALGLTGVMTLWLGLLKIGEQAGFIEKLARGLAPLFRRLLPEVPAGHPALGSITMNMAANMLGLDNAATPLGLKAMQELQTLNPSQDTASNAQIMFLVINTASVTLFPVTIMAYRAQMGAANPADVFVPLLIASFCGTLAGIIVTGLIQRIRLFDPVLLLWLGGWSALLATLATWLLRLSAADMQQQTLLLSNAALMAIVVAFVGGAWLKGVNVYETFVEGAKDGFATAVRIIPYLVAMLFAIALFRASGALDLLINGIRHMVAMSGLDTRWVDALPTGLMKTLSGSGARAMMLDTLKVQGADSFAGRLVSILQGSSETTFYVLAVYFGSVGIRRARHALACGLIADLASFVAAVGVAYAFFG</sequence>
<dbReference type="EMBL" id="JACHHY010000013">
    <property type="protein sequence ID" value="MBB5019006.1"/>
    <property type="molecule type" value="Genomic_DNA"/>
</dbReference>
<dbReference type="GO" id="GO:0005886">
    <property type="term" value="C:plasma membrane"/>
    <property type="evidence" value="ECO:0007669"/>
    <property type="project" value="TreeGrafter"/>
</dbReference>
<proteinExistence type="predicted"/>
<protein>
    <submittedName>
        <fullName evidence="3">Spore maturation protein SpmA</fullName>
    </submittedName>
</protein>
<dbReference type="Pfam" id="PF07670">
    <property type="entry name" value="Gate"/>
    <property type="match status" value="2"/>
</dbReference>
<feature type="transmembrane region" description="Helical" evidence="1">
    <location>
        <begin position="278"/>
        <end position="302"/>
    </location>
</feature>
<gene>
    <name evidence="3" type="ORF">HNQ59_002304</name>
</gene>
<feature type="transmembrane region" description="Helical" evidence="1">
    <location>
        <begin position="385"/>
        <end position="408"/>
    </location>
</feature>
<dbReference type="AlphaFoldDB" id="A0A840MRE0"/>
<dbReference type="PIRSF" id="PIRSF036542">
    <property type="entry name" value="SpmA_SpmB"/>
    <property type="match status" value="1"/>
</dbReference>
<feature type="transmembrane region" description="Helical" evidence="1">
    <location>
        <begin position="172"/>
        <end position="197"/>
    </location>
</feature>
<evidence type="ECO:0000259" key="2">
    <source>
        <dbReference type="Pfam" id="PF07670"/>
    </source>
</evidence>
<feature type="transmembrane region" description="Helical" evidence="1">
    <location>
        <begin position="45"/>
        <end position="64"/>
    </location>
</feature>
<evidence type="ECO:0000256" key="1">
    <source>
        <dbReference type="SAM" id="Phobius"/>
    </source>
</evidence>
<accession>A0A840MRE0</accession>
<feature type="transmembrane region" description="Helical" evidence="1">
    <location>
        <begin position="203"/>
        <end position="223"/>
    </location>
</feature>
<dbReference type="InterPro" id="IPR052549">
    <property type="entry name" value="SpmB"/>
</dbReference>
<keyword evidence="4" id="KW-1185">Reference proteome</keyword>
<dbReference type="RefSeq" id="WP_184039136.1">
    <property type="nucleotide sequence ID" value="NZ_JACHHY010000013.1"/>
</dbReference>
<comment type="caution">
    <text evidence="3">The sequence shown here is derived from an EMBL/GenBank/DDBJ whole genome shotgun (WGS) entry which is preliminary data.</text>
</comment>
<feature type="domain" description="Nucleoside transporter/FeoB GTPase Gate" evidence="2">
    <location>
        <begin position="49"/>
        <end position="158"/>
    </location>
</feature>
<dbReference type="PANTHER" id="PTHR35793:SF2">
    <property type="entry name" value="INNER MEMBRANE PROTEIN YJIG"/>
    <property type="match status" value="1"/>
</dbReference>
<dbReference type="Proteomes" id="UP000575898">
    <property type="component" value="Unassembled WGS sequence"/>
</dbReference>
<evidence type="ECO:0000313" key="4">
    <source>
        <dbReference type="Proteomes" id="UP000575898"/>
    </source>
</evidence>
<reference evidence="3 4" key="1">
    <citation type="submission" date="2020-08" db="EMBL/GenBank/DDBJ databases">
        <title>Genomic Encyclopedia of Type Strains, Phase IV (KMG-IV): sequencing the most valuable type-strain genomes for metagenomic binning, comparative biology and taxonomic classification.</title>
        <authorList>
            <person name="Goeker M."/>
        </authorList>
    </citation>
    <scope>NUCLEOTIDE SEQUENCE [LARGE SCALE GENOMIC DNA]</scope>
    <source>
        <strain evidence="3 4">DSM 27165</strain>
    </source>
</reference>
<dbReference type="InterPro" id="IPR011415">
    <property type="entry name" value="SpmA_SpmB"/>
</dbReference>
<dbReference type="InterPro" id="IPR011642">
    <property type="entry name" value="Gate_dom"/>
</dbReference>
<evidence type="ECO:0000313" key="3">
    <source>
        <dbReference type="EMBL" id="MBB5019006.1"/>
    </source>
</evidence>